<keyword evidence="1" id="KW-0378">Hydrolase</keyword>
<evidence type="ECO:0000313" key="2">
    <source>
        <dbReference type="Proteomes" id="UP000724584"/>
    </source>
</evidence>
<comment type="caution">
    <text evidence="1">The sequence shown here is derived from an EMBL/GenBank/DDBJ whole genome shotgun (WGS) entry which is preliminary data.</text>
</comment>
<dbReference type="EMBL" id="JAGIZQ010000003">
    <property type="protein sequence ID" value="KAH6635849.1"/>
    <property type="molecule type" value="Genomic_DNA"/>
</dbReference>
<keyword evidence="2" id="KW-1185">Reference proteome</keyword>
<proteinExistence type="predicted"/>
<reference evidence="1 2" key="1">
    <citation type="journal article" date="2021" name="Nat. Commun.">
        <title>Genetic determinants of endophytism in the Arabidopsis root mycobiome.</title>
        <authorList>
            <person name="Mesny F."/>
            <person name="Miyauchi S."/>
            <person name="Thiergart T."/>
            <person name="Pickel B."/>
            <person name="Atanasova L."/>
            <person name="Karlsson M."/>
            <person name="Huettel B."/>
            <person name="Barry K.W."/>
            <person name="Haridas S."/>
            <person name="Chen C."/>
            <person name="Bauer D."/>
            <person name="Andreopoulos W."/>
            <person name="Pangilinan J."/>
            <person name="LaButti K."/>
            <person name="Riley R."/>
            <person name="Lipzen A."/>
            <person name="Clum A."/>
            <person name="Drula E."/>
            <person name="Henrissat B."/>
            <person name="Kohler A."/>
            <person name="Grigoriev I.V."/>
            <person name="Martin F.M."/>
            <person name="Hacquard S."/>
        </authorList>
    </citation>
    <scope>NUCLEOTIDE SEQUENCE [LARGE SCALE GENOMIC DNA]</scope>
    <source>
        <strain evidence="1 2">MPI-SDFR-AT-0079</strain>
    </source>
</reference>
<dbReference type="Proteomes" id="UP000724584">
    <property type="component" value="Unassembled WGS sequence"/>
</dbReference>
<gene>
    <name evidence="1" type="ORF">F5144DRAFT_529028</name>
</gene>
<sequence length="873" mass="95414">MNGVVPGMFGQTAEAINTSNTGSTEWAQSRMDGTQDLIDERQVALFDVFDQLSRLGGTERLEPPQLVVVGDQSCGKSSVLEAIGRFHFPVHAGLCTRFPTKLIMRRAVTERTELSIEPGKSRSDDDRARLLQFHERLSSPDGFAELMTKASRELGVLPSPTGGGVSGGFTDDVLVVKKQGPNLPLVNLIDLPGIFQVASNEQGEEGRETVKMLAKEHVKNKRNLVLLVVNAGGSLHSQLAPGFIQDIAKSDPSLADRVIGVITNPDRVQFHEEYVRILNGSLTSSDLKILRWHVVKNQAKDERGETLEQRDVGEAEFFHNEPDWRGVPDSQRGISALKATIKEGFWLHTKTSLPGLISEVETRIGRANARVVAHGEGRNTDRARLQYLHAIANIFETYMQQACLGIYQNNCKEPHRVGETCEKHFFPAYGSEGSEAGDRNLRATVRALNRAFASTMGKYGKTTVIMEEGDKSDGENWDDSGEGEDGEELTAGGGQSENEDNDGGGGAPRDQSRDGSEADDPSSKSSEAEVAETFPTQAILEQYYTPAVPDVVERGAFEIWVATQSVYWGGRGPSGAASETSYHGLFEHQSRKWAAISEQHLAAVWRFVDEFIQVALAAACPNEHVRLALRAHIVVPKLKLLKMAAACTLKNVLQCHARGNTGFYDSFLDAHHIRQQSATVSSSLRPVFQSLCSWLAENLGSLDGLNASDILRKVLDKFAAWLGRNLSVSLAAGLIRPDLLRGVEAASSLFDKLTDRASRRIGSGDGTKTQRALRVNLQHAASLILHADMYYETSMMAFVGYVNALVVENGILNELPSAILTQAHIVEAEASLLEKIAGERPSDAMEREKDNDELAALKEALKTLNSYNDGYVG</sequence>
<name>A0ACB7PC15_9PEZI</name>
<organism evidence="1 2">
    <name type="scientific">Chaetomium tenue</name>
    <dbReference type="NCBI Taxonomy" id="1854479"/>
    <lineage>
        <taxon>Eukaryota</taxon>
        <taxon>Fungi</taxon>
        <taxon>Dikarya</taxon>
        <taxon>Ascomycota</taxon>
        <taxon>Pezizomycotina</taxon>
        <taxon>Sordariomycetes</taxon>
        <taxon>Sordariomycetidae</taxon>
        <taxon>Sordariales</taxon>
        <taxon>Chaetomiaceae</taxon>
        <taxon>Chaetomium</taxon>
    </lineage>
</organism>
<protein>
    <submittedName>
        <fullName evidence="1">P-loop containing nucleoside triphosphate hydrolase protein</fullName>
    </submittedName>
</protein>
<accession>A0ACB7PC15</accession>
<evidence type="ECO:0000313" key="1">
    <source>
        <dbReference type="EMBL" id="KAH6635849.1"/>
    </source>
</evidence>